<evidence type="ECO:0000256" key="4">
    <source>
        <dbReference type="ARBA" id="ARBA00023136"/>
    </source>
</evidence>
<feature type="transmembrane region" description="Helical" evidence="5">
    <location>
        <begin position="406"/>
        <end position="426"/>
    </location>
</feature>
<dbReference type="Proteomes" id="UP000709295">
    <property type="component" value="Unassembled WGS sequence"/>
</dbReference>
<accession>A0A8J5J4K6</accession>
<dbReference type="AlphaFoldDB" id="A0A8J5J4K6"/>
<feature type="transmembrane region" description="Helical" evidence="5">
    <location>
        <begin position="202"/>
        <end position="223"/>
    </location>
</feature>
<evidence type="ECO:0000313" key="6">
    <source>
        <dbReference type="EMBL" id="KAG6962340.1"/>
    </source>
</evidence>
<feature type="transmembrane region" description="Helical" evidence="5">
    <location>
        <begin position="339"/>
        <end position="367"/>
    </location>
</feature>
<evidence type="ECO:0000313" key="7">
    <source>
        <dbReference type="Proteomes" id="UP000709295"/>
    </source>
</evidence>
<keyword evidence="7" id="KW-1185">Reference proteome</keyword>
<gene>
    <name evidence="6" type="ORF">JG688_00008649</name>
</gene>
<feature type="transmembrane region" description="Helical" evidence="5">
    <location>
        <begin position="26"/>
        <end position="48"/>
    </location>
</feature>
<protein>
    <submittedName>
        <fullName evidence="6">Uncharacterized protein</fullName>
    </submittedName>
</protein>
<organism evidence="6 7">
    <name type="scientific">Phytophthora aleatoria</name>
    <dbReference type="NCBI Taxonomy" id="2496075"/>
    <lineage>
        <taxon>Eukaryota</taxon>
        <taxon>Sar</taxon>
        <taxon>Stramenopiles</taxon>
        <taxon>Oomycota</taxon>
        <taxon>Peronosporomycetes</taxon>
        <taxon>Peronosporales</taxon>
        <taxon>Peronosporaceae</taxon>
        <taxon>Phytophthora</taxon>
    </lineage>
</organism>
<feature type="transmembrane region" description="Helical" evidence="5">
    <location>
        <begin position="301"/>
        <end position="324"/>
    </location>
</feature>
<comment type="caution">
    <text evidence="6">The sequence shown here is derived from an EMBL/GenBank/DDBJ whole genome shotgun (WGS) entry which is preliminary data.</text>
</comment>
<name>A0A8J5J4K6_9STRA</name>
<dbReference type="PANTHER" id="PTHR34292">
    <property type="entry name" value="OUTER SPORE WALL PROTEIN LDS1"/>
    <property type="match status" value="1"/>
</dbReference>
<feature type="transmembrane region" description="Helical" evidence="5">
    <location>
        <begin position="60"/>
        <end position="84"/>
    </location>
</feature>
<dbReference type="EMBL" id="JAENGY010000466">
    <property type="protein sequence ID" value="KAG6962340.1"/>
    <property type="molecule type" value="Genomic_DNA"/>
</dbReference>
<evidence type="ECO:0000256" key="1">
    <source>
        <dbReference type="ARBA" id="ARBA00004141"/>
    </source>
</evidence>
<evidence type="ECO:0000256" key="2">
    <source>
        <dbReference type="ARBA" id="ARBA00022692"/>
    </source>
</evidence>
<comment type="subcellular location">
    <subcellularLocation>
        <location evidence="1">Membrane</location>
        <topology evidence="1">Multi-pass membrane protein</topology>
    </subcellularLocation>
</comment>
<feature type="transmembrane region" description="Helical" evidence="5">
    <location>
        <begin position="480"/>
        <end position="500"/>
    </location>
</feature>
<evidence type="ECO:0000256" key="5">
    <source>
        <dbReference type="SAM" id="Phobius"/>
    </source>
</evidence>
<reference evidence="6" key="1">
    <citation type="submission" date="2021-01" db="EMBL/GenBank/DDBJ databases">
        <title>Phytophthora aleatoria, a newly-described species from Pinus radiata is distinct from Phytophthora cactorum isolates based on comparative genomics.</title>
        <authorList>
            <person name="Mcdougal R."/>
            <person name="Panda P."/>
            <person name="Williams N."/>
            <person name="Studholme D.J."/>
        </authorList>
    </citation>
    <scope>NUCLEOTIDE SEQUENCE</scope>
    <source>
        <strain evidence="6">NZFS 4037</strain>
    </source>
</reference>
<keyword evidence="2 5" id="KW-0812">Transmembrane</keyword>
<proteinExistence type="predicted"/>
<feature type="transmembrane region" description="Helical" evidence="5">
    <location>
        <begin position="128"/>
        <end position="155"/>
    </location>
</feature>
<sequence length="526" mass="59159">MPTYVVQGLAYFATHPRLWLSTLCPLLLTLIVAITSVVMLFSIALVPQAEGLEDAGVAKWLSWLLAIMLVLVEIFLVTLIYNLVIMGCYQDKVFEQVMVARGFKEMVEDEERHAGCARACRSCCRVSLWLRLVLPIVTLPLNLIPIIGSIIYAWLNGTILAWEYHLLYFEFKNFTYAQQKAFIKEHKVQYSSFGMQALLMEMIPGFGSIFVFTNTVGAALLAAHLEEEERERTALQHGGVQPNYANTNAYNHGYVPSGGIVYILQSLIIFQFAESQRNMSTYVAQGLAYFLSHPPLWKMTFCPVLLTVVVGMTTVIVLLAAAMYPQEQALNDAGVPEGLAWVLAIMMCLVESFVIVMIYSLTCLACYQDKIFEYVMRQQGHSALVANKRKHASCIRICTSCCRLSVLLRLGLLVISVPLNVVPVVGNATYAWLNGQIVAWEYHFFYFELKNYSFEQQQALINERSMQYTLFGMQALLLEMVPGIGAVFMFTNTVGAALFASNIEREEAAKHPQVQPEETDPYRSLV</sequence>
<evidence type="ECO:0000256" key="3">
    <source>
        <dbReference type="ARBA" id="ARBA00022989"/>
    </source>
</evidence>
<dbReference type="InterPro" id="IPR059112">
    <property type="entry name" value="CysZ/EI24"/>
</dbReference>
<dbReference type="Pfam" id="PF07264">
    <property type="entry name" value="EI24"/>
    <property type="match status" value="2"/>
</dbReference>
<dbReference type="PANTHER" id="PTHR34292:SF2">
    <property type="entry name" value="OUTER SPORE WALL PROTEIN LDS1"/>
    <property type="match status" value="1"/>
</dbReference>
<dbReference type="InterPro" id="IPR052786">
    <property type="entry name" value="Spore_wall_assembly"/>
</dbReference>
<keyword evidence="4 5" id="KW-0472">Membrane</keyword>
<keyword evidence="3 5" id="KW-1133">Transmembrane helix</keyword>